<dbReference type="InterPro" id="IPR004602">
    <property type="entry name" value="UvrA"/>
</dbReference>
<dbReference type="EMBL" id="ADLD01000013">
    <property type="protein sequence ID" value="EHB92124.1"/>
    <property type="molecule type" value="Genomic_DNA"/>
</dbReference>
<dbReference type="GO" id="GO:0009380">
    <property type="term" value="C:excinuclease repair complex"/>
    <property type="evidence" value="ECO:0007669"/>
    <property type="project" value="InterPro"/>
</dbReference>
<sequence>MPKPRSAKYTVPASEGRGVPVDDPSKQMIHVKGARVHNLKNIEVKIPHNELVVITGLSGSGKSTLAFDTIFAEGQRRYVESLSAYARQFLGKINKPEVDFITGIAPAIAIEQKVNTRNPRSTVGTSTEIYDYLKLLFARIGHTYSPVSGREVTSHTVADVVNYIVALPPHTRILVTAPLILGEGQGLIEKLTLLSGDGFQRVYIAGEVLFIEDVVQQAERYNEARDIRIVIDRAKVSAEEELLSRLGDSVSTAFNTAGGMCDIVIQNPEGDRVEHFSSRFELDGIRFEHPSEHMFSFNNPMGACPRCEGYGKVTGIDEDLVVPDKAKSIYDGAIACWRGETMKWWKEQLIEHAPKFNFPIHRPYYELTKQEKHLLWKGNEYFHGLDRFFKFLESERYKIQYRVMLSRYTGKTICPDCEGGRLRKEALYVRVGDKNITELVTMPVDELQDFFTALPLDDRERHMAERILTEITSRLTYLNEVGLGYLTLDRLSSTLSGGESQRINLATSLGSSLVGSLYILDEPSIGLHPRDTYRLIGVLKKLRDLGNTVIVVEHEEEIIRAADTIIDIGPLAGYQGGEVVFQGSVDELIHSEKSLTAKYLTGRETIEEPKHYRKWNSYIEVLGARENNLKGIDVKFPLGVITCVTGVSGSGKSSLVKGILYPAVRRELYETGLKPGSFSGLSGDVTRLKSIEIIDQNPIGKSSRSNPVTYIKAYDEIRKLFADQPYAKHNNMNPSHFSFNIAGGRCEECQGEGVIKVSMQFMADVELVCESCGGKRFKDDVLEVKYHDRSIYDILEMTVDDAIEFFGKYQDKDPVNKKIIEKLSTLQDVGLGYIKLGQSSSTLSGGESQRVKLASFLTKENAQGPIMFIFDEPTTGLHFHDIRKLLKSFNALMSKGHTIVIVEHNMDVIKSADWVIDLGPEAGDRGGYLVFEGTPAQLKDCKESYTGKFLALNTDRKTGSAVASKMSTASGPTTEIPADNRANTTENTGRTRSKRNKPQTAETKYPSQKTVKTTKSEA</sequence>
<dbReference type="HOGENOM" id="CLU_001370_0_2_10"/>
<dbReference type="Gene3D" id="1.20.1580.10">
    <property type="entry name" value="ABC transporter ATPase like domain"/>
    <property type="match status" value="2"/>
</dbReference>
<dbReference type="PANTHER" id="PTHR43152:SF3">
    <property type="entry name" value="UVRABC SYSTEM PROTEIN A"/>
    <property type="match status" value="1"/>
</dbReference>
<dbReference type="AlphaFoldDB" id="G5H987"/>
<evidence type="ECO:0000256" key="1">
    <source>
        <dbReference type="ARBA" id="ARBA00004496"/>
    </source>
</evidence>
<protein>
    <recommendedName>
        <fullName evidence="15">UvrABC system protein A</fullName>
    </recommendedName>
    <alternativeName>
        <fullName evidence="16">Excinuclease ABC subunit A</fullName>
    </alternativeName>
</protein>
<evidence type="ECO:0000256" key="16">
    <source>
        <dbReference type="ARBA" id="ARBA00042156"/>
    </source>
</evidence>
<evidence type="ECO:0000256" key="2">
    <source>
        <dbReference type="ARBA" id="ARBA00022490"/>
    </source>
</evidence>
<keyword evidence="4" id="KW-0677">Repeat</keyword>
<dbReference type="Proteomes" id="UP000006008">
    <property type="component" value="Unassembled WGS sequence"/>
</dbReference>
<dbReference type="GO" id="GO:0006289">
    <property type="term" value="P:nucleotide-excision repair"/>
    <property type="evidence" value="ECO:0007669"/>
    <property type="project" value="InterPro"/>
</dbReference>
<evidence type="ECO:0000256" key="11">
    <source>
        <dbReference type="ARBA" id="ARBA00022881"/>
    </source>
</evidence>
<evidence type="ECO:0000256" key="13">
    <source>
        <dbReference type="ARBA" id="ARBA00023204"/>
    </source>
</evidence>
<dbReference type="STRING" id="742725.HMPREF9450_02173"/>
<dbReference type="Pfam" id="PF17760">
    <property type="entry name" value="UvrA_inter"/>
    <property type="match status" value="1"/>
</dbReference>
<feature type="compositionally biased region" description="Polar residues" evidence="17">
    <location>
        <begin position="998"/>
        <end position="1018"/>
    </location>
</feature>
<evidence type="ECO:0000256" key="17">
    <source>
        <dbReference type="SAM" id="MobiDB-lite"/>
    </source>
</evidence>
<keyword evidence="6" id="KW-0227">DNA damage</keyword>
<dbReference type="GO" id="GO:0016887">
    <property type="term" value="F:ATP hydrolysis activity"/>
    <property type="evidence" value="ECO:0007669"/>
    <property type="project" value="InterPro"/>
</dbReference>
<feature type="domain" description="ABC transporter" evidence="18">
    <location>
        <begin position="613"/>
        <end position="951"/>
    </location>
</feature>
<keyword evidence="5" id="KW-0547">Nucleotide-binding</keyword>
<dbReference type="PROSITE" id="PS00211">
    <property type="entry name" value="ABC_TRANSPORTER_1"/>
    <property type="match status" value="2"/>
</dbReference>
<keyword evidence="13" id="KW-0234">DNA repair</keyword>
<reference evidence="19 20" key="1">
    <citation type="submission" date="2011-08" db="EMBL/GenBank/DDBJ databases">
        <title>The Genome Sequence of Alistipes indistinctus YIT 12060.</title>
        <authorList>
            <consortium name="The Broad Institute Genome Sequencing Platform"/>
            <person name="Earl A."/>
            <person name="Ward D."/>
            <person name="Feldgarden M."/>
            <person name="Gevers D."/>
            <person name="Morotomi M."/>
            <person name="Young S.K."/>
            <person name="Zeng Q."/>
            <person name="Gargeya S."/>
            <person name="Fitzgerald M."/>
            <person name="Haas B."/>
            <person name="Abouelleil A."/>
            <person name="Alvarado L."/>
            <person name="Arachchi H.M."/>
            <person name="Berlin A."/>
            <person name="Brown A."/>
            <person name="Chapman S.B."/>
            <person name="Chen Z."/>
            <person name="Dunbar C."/>
            <person name="Freedman E."/>
            <person name="Gearin G."/>
            <person name="Gellesch M."/>
            <person name="Goldberg J."/>
            <person name="Griggs A."/>
            <person name="Gujja S."/>
            <person name="Heiman D."/>
            <person name="Howarth C."/>
            <person name="Larson L."/>
            <person name="Lui A."/>
            <person name="MacDonald P.J.P."/>
            <person name="Montmayeur A."/>
            <person name="Murphy C."/>
            <person name="Neiman D."/>
            <person name="Pearson M."/>
            <person name="Priest M."/>
            <person name="Roberts A."/>
            <person name="Saif S."/>
            <person name="Shea T."/>
            <person name="Shenoy N."/>
            <person name="Sisk P."/>
            <person name="Stolte C."/>
            <person name="Sykes S."/>
            <person name="Wortman J."/>
            <person name="Nusbaum C."/>
            <person name="Birren B."/>
        </authorList>
    </citation>
    <scope>NUCLEOTIDE SEQUENCE [LARGE SCALE GENOMIC DNA]</scope>
    <source>
        <strain evidence="19 20">YIT 12060</strain>
    </source>
</reference>
<dbReference type="InterPro" id="IPR041102">
    <property type="entry name" value="UvrA_inter"/>
</dbReference>
<feature type="compositionally biased region" description="Polar residues" evidence="17">
    <location>
        <begin position="981"/>
        <end position="990"/>
    </location>
</feature>
<dbReference type="SUPFAM" id="SSF52540">
    <property type="entry name" value="P-loop containing nucleoside triphosphate hydrolases"/>
    <property type="match status" value="2"/>
</dbReference>
<dbReference type="PANTHER" id="PTHR43152">
    <property type="entry name" value="UVRABC SYSTEM PROTEIN A"/>
    <property type="match status" value="1"/>
</dbReference>
<dbReference type="GO" id="GO:0004518">
    <property type="term" value="F:nuclease activity"/>
    <property type="evidence" value="ECO:0007669"/>
    <property type="project" value="UniProtKB-KW"/>
</dbReference>
<feature type="region of interest" description="Disordered" evidence="17">
    <location>
        <begin position="960"/>
        <end position="1018"/>
    </location>
</feature>
<keyword evidence="9" id="KW-0862">Zinc</keyword>
<proteinExistence type="inferred from homology"/>
<organism evidence="19 20">
    <name type="scientific">Alistipes indistinctus YIT 12060</name>
    <dbReference type="NCBI Taxonomy" id="742725"/>
    <lineage>
        <taxon>Bacteria</taxon>
        <taxon>Pseudomonadati</taxon>
        <taxon>Bacteroidota</taxon>
        <taxon>Bacteroidia</taxon>
        <taxon>Bacteroidales</taxon>
        <taxon>Rikenellaceae</taxon>
        <taxon>Alistipes</taxon>
    </lineage>
</organism>
<keyword evidence="2" id="KW-0963">Cytoplasm</keyword>
<dbReference type="InterPro" id="IPR003439">
    <property type="entry name" value="ABC_transporter-like_ATP-bd"/>
</dbReference>
<feature type="domain" description="ABC transporter" evidence="18">
    <location>
        <begin position="265"/>
        <end position="601"/>
    </location>
</feature>
<evidence type="ECO:0000259" key="18">
    <source>
        <dbReference type="PROSITE" id="PS50893"/>
    </source>
</evidence>
<evidence type="ECO:0000256" key="4">
    <source>
        <dbReference type="ARBA" id="ARBA00022737"/>
    </source>
</evidence>
<accession>G5H987</accession>
<evidence type="ECO:0000256" key="7">
    <source>
        <dbReference type="ARBA" id="ARBA00022769"/>
    </source>
</evidence>
<dbReference type="InterPro" id="IPR013815">
    <property type="entry name" value="ATP_grasp_subdomain_1"/>
</dbReference>
<dbReference type="Gene3D" id="3.30.1490.20">
    <property type="entry name" value="ATP-grasp fold, A domain"/>
    <property type="match status" value="1"/>
</dbReference>
<evidence type="ECO:0000256" key="5">
    <source>
        <dbReference type="ARBA" id="ARBA00022741"/>
    </source>
</evidence>
<evidence type="ECO:0000256" key="14">
    <source>
        <dbReference type="ARBA" id="ARBA00038000"/>
    </source>
</evidence>
<keyword evidence="11" id="KW-0267">Excision nuclease</keyword>
<gene>
    <name evidence="19" type="ORF">HMPREF9450_02173</name>
</gene>
<name>G5H987_9BACT</name>
<keyword evidence="12" id="KW-0238">DNA-binding</keyword>
<dbReference type="GO" id="GO:0005524">
    <property type="term" value="F:ATP binding"/>
    <property type="evidence" value="ECO:0007669"/>
    <property type="project" value="UniProtKB-KW"/>
</dbReference>
<dbReference type="Gene3D" id="3.40.50.300">
    <property type="entry name" value="P-loop containing nucleotide triphosphate hydrolases"/>
    <property type="match status" value="2"/>
</dbReference>
<dbReference type="InterPro" id="IPR027417">
    <property type="entry name" value="P-loop_NTPase"/>
</dbReference>
<evidence type="ECO:0000256" key="9">
    <source>
        <dbReference type="ARBA" id="ARBA00022833"/>
    </source>
</evidence>
<evidence type="ECO:0000256" key="6">
    <source>
        <dbReference type="ARBA" id="ARBA00022763"/>
    </source>
</evidence>
<dbReference type="PATRIC" id="fig|742725.3.peg.2240"/>
<evidence type="ECO:0000313" key="19">
    <source>
        <dbReference type="EMBL" id="EHB92124.1"/>
    </source>
</evidence>
<dbReference type="GO" id="GO:0008270">
    <property type="term" value="F:zinc ion binding"/>
    <property type="evidence" value="ECO:0007669"/>
    <property type="project" value="UniProtKB-KW"/>
</dbReference>
<dbReference type="GO" id="GO:0003677">
    <property type="term" value="F:DNA binding"/>
    <property type="evidence" value="ECO:0007669"/>
    <property type="project" value="UniProtKB-KW"/>
</dbReference>
<dbReference type="Pfam" id="PF17755">
    <property type="entry name" value="UvrA_DNA-bind"/>
    <property type="match status" value="1"/>
</dbReference>
<keyword evidence="20" id="KW-1185">Reference proteome</keyword>
<dbReference type="NCBIfam" id="TIGR00630">
    <property type="entry name" value="uvra"/>
    <property type="match status" value="1"/>
</dbReference>
<evidence type="ECO:0000313" key="20">
    <source>
        <dbReference type="Proteomes" id="UP000006008"/>
    </source>
</evidence>
<comment type="similarity">
    <text evidence="14">Belongs to the ABC transporter superfamily. UvrA family.</text>
</comment>
<evidence type="ECO:0000256" key="10">
    <source>
        <dbReference type="ARBA" id="ARBA00022840"/>
    </source>
</evidence>
<keyword evidence="8" id="KW-0863">Zinc-finger</keyword>
<comment type="subcellular location">
    <subcellularLocation>
        <location evidence="1">Cytoplasm</location>
    </subcellularLocation>
</comment>
<evidence type="ECO:0000256" key="8">
    <source>
        <dbReference type="ARBA" id="ARBA00022771"/>
    </source>
</evidence>
<evidence type="ECO:0000256" key="12">
    <source>
        <dbReference type="ARBA" id="ARBA00023125"/>
    </source>
</evidence>
<dbReference type="eggNOG" id="COG0178">
    <property type="taxonomic scope" value="Bacteria"/>
</dbReference>
<dbReference type="InterPro" id="IPR041552">
    <property type="entry name" value="UvrA_DNA-bd"/>
</dbReference>
<comment type="caution">
    <text evidence="19">The sequence shown here is derived from an EMBL/GenBank/DDBJ whole genome shotgun (WGS) entry which is preliminary data.</text>
</comment>
<keyword evidence="10" id="KW-0067">ATP-binding</keyword>
<keyword evidence="7" id="KW-0228">DNA excision</keyword>
<dbReference type="InterPro" id="IPR017871">
    <property type="entry name" value="ABC_transporter-like_CS"/>
</dbReference>
<keyword evidence="3" id="KW-0479">Metal-binding</keyword>
<dbReference type="PROSITE" id="PS50893">
    <property type="entry name" value="ABC_TRANSPORTER_2"/>
    <property type="match status" value="2"/>
</dbReference>
<dbReference type="Gene3D" id="1.10.8.280">
    <property type="entry name" value="ABC transporter ATPase domain-like"/>
    <property type="match status" value="1"/>
</dbReference>
<dbReference type="GO" id="GO:0005737">
    <property type="term" value="C:cytoplasm"/>
    <property type="evidence" value="ECO:0007669"/>
    <property type="project" value="UniProtKB-SubCell"/>
</dbReference>
<evidence type="ECO:0000256" key="15">
    <source>
        <dbReference type="ARBA" id="ARBA00039316"/>
    </source>
</evidence>
<evidence type="ECO:0000256" key="3">
    <source>
        <dbReference type="ARBA" id="ARBA00022723"/>
    </source>
</evidence>